<sequence>MGQVFTVGRGQYENIGDAILRRQLIDWVRDAGQPHVYVGRSPAGYDESLGLQPSDHAYRSLGAWYRAALLAALRGDAAYVFKPGEIQLSLAGMKEHLVVVPLLAVLRARGGRAVRVGVGARSFAPLPRALMWPSIALSDVTKWRDDATAAYMRVGESMPDLAFGEGSDDDALAEPRTRDALVVSLRGDGERPYPSPAAIAGLRAYAERHGLQIWAVTQVSLDDERSRRLAQDLGGQVLGWPGATGHHEHEAALRELYRRTSVVVSDRLHVVIGAYTEGAVPVAGLVRPAPKLERHLSTIGVDDIVLDLDSADADAVTERLEVLVARRGEVLARLAEARVRLEAVRKEVLAVLGSAGARRRGAGVPGPGPVRPTVYHLGRAGEVAGGMTQVLNGYLAGTFDRVDVDLVTTRGNPGDLVTSARRAAGAATRLLRLPRGRSVVAAHLSAGGSFVREGALMRLARARGLATVAHLHGSSFVAFAERRPRLVRWVLGAADHVVSLSSATSAVAERSVPAPRVHLIPNAVRLGTPATKENVVVFGGAVGRRKGVDVLLQAWSRVDAPGWKLLIAGPVLEPDVVRETHGATLLGALPHEELLELLERSRVAVLPSRDEAMPVFVLEAMARRNAVVATDVGGVAPVLAGGRGLVVPPADVEALRSALQRVISDDALREGVAEAAWAAARDTYSTDAVHPQLEQVWLDALGADSPAVPDARPQVRTA</sequence>
<evidence type="ECO:0000313" key="5">
    <source>
        <dbReference type="EMBL" id="GAA4967598.1"/>
    </source>
</evidence>
<gene>
    <name evidence="5" type="ORF">GCM10023225_07720</name>
</gene>
<keyword evidence="1" id="KW-0328">Glycosyltransferase</keyword>
<reference evidence="6" key="1">
    <citation type="journal article" date="2019" name="Int. J. Syst. Evol. Microbiol.">
        <title>The Global Catalogue of Microorganisms (GCM) 10K type strain sequencing project: providing services to taxonomists for standard genome sequencing and annotation.</title>
        <authorList>
            <consortium name="The Broad Institute Genomics Platform"/>
            <consortium name="The Broad Institute Genome Sequencing Center for Infectious Disease"/>
            <person name="Wu L."/>
            <person name="Ma J."/>
        </authorList>
    </citation>
    <scope>NUCLEOTIDE SEQUENCE [LARGE SCALE GENOMIC DNA]</scope>
    <source>
        <strain evidence="6">JCM 18126</strain>
    </source>
</reference>
<feature type="domain" description="Polysaccharide pyruvyl transferase" evidence="3">
    <location>
        <begin position="14"/>
        <end position="276"/>
    </location>
</feature>
<evidence type="ECO:0000313" key="6">
    <source>
        <dbReference type="Proteomes" id="UP001501195"/>
    </source>
</evidence>
<dbReference type="Proteomes" id="UP001501195">
    <property type="component" value="Unassembled WGS sequence"/>
</dbReference>
<dbReference type="PANTHER" id="PTHR12526">
    <property type="entry name" value="GLYCOSYLTRANSFERASE"/>
    <property type="match status" value="1"/>
</dbReference>
<keyword evidence="6" id="KW-1185">Reference proteome</keyword>
<evidence type="ECO:0000256" key="1">
    <source>
        <dbReference type="ARBA" id="ARBA00022676"/>
    </source>
</evidence>
<feature type="domain" description="Glycosyltransferase subfamily 4-like N-terminal" evidence="4">
    <location>
        <begin position="412"/>
        <end position="525"/>
    </location>
</feature>
<keyword evidence="2" id="KW-0808">Transferase</keyword>
<name>A0ABP9HCJ2_9ACTN</name>
<dbReference type="CDD" id="cd03801">
    <property type="entry name" value="GT4_PimA-like"/>
    <property type="match status" value="1"/>
</dbReference>
<proteinExistence type="predicted"/>
<dbReference type="RefSeq" id="WP_345711034.1">
    <property type="nucleotide sequence ID" value="NZ_BAABIL010000092.1"/>
</dbReference>
<dbReference type="Pfam" id="PF13692">
    <property type="entry name" value="Glyco_trans_1_4"/>
    <property type="match status" value="1"/>
</dbReference>
<protein>
    <recommendedName>
        <fullName evidence="7">Glycosyltransferase involved in cell wall biosynthesis</fullName>
    </recommendedName>
</protein>
<dbReference type="Pfam" id="PF13439">
    <property type="entry name" value="Glyco_transf_4"/>
    <property type="match status" value="1"/>
</dbReference>
<comment type="caution">
    <text evidence="5">The sequence shown here is derived from an EMBL/GenBank/DDBJ whole genome shotgun (WGS) entry which is preliminary data.</text>
</comment>
<evidence type="ECO:0000259" key="4">
    <source>
        <dbReference type="Pfam" id="PF13439"/>
    </source>
</evidence>
<evidence type="ECO:0000256" key="2">
    <source>
        <dbReference type="ARBA" id="ARBA00022679"/>
    </source>
</evidence>
<dbReference type="Pfam" id="PF04230">
    <property type="entry name" value="PS_pyruv_trans"/>
    <property type="match status" value="1"/>
</dbReference>
<organism evidence="5 6">
    <name type="scientific">Kineococcus glutinatus</name>
    <dbReference type="NCBI Taxonomy" id="1070872"/>
    <lineage>
        <taxon>Bacteria</taxon>
        <taxon>Bacillati</taxon>
        <taxon>Actinomycetota</taxon>
        <taxon>Actinomycetes</taxon>
        <taxon>Kineosporiales</taxon>
        <taxon>Kineosporiaceae</taxon>
        <taxon>Kineococcus</taxon>
    </lineage>
</organism>
<dbReference type="InterPro" id="IPR028098">
    <property type="entry name" value="Glyco_trans_4-like_N"/>
</dbReference>
<dbReference type="EMBL" id="BAABIL010000092">
    <property type="protein sequence ID" value="GAA4967598.1"/>
    <property type="molecule type" value="Genomic_DNA"/>
</dbReference>
<dbReference type="Gene3D" id="3.40.50.2000">
    <property type="entry name" value="Glycogen Phosphorylase B"/>
    <property type="match status" value="2"/>
</dbReference>
<evidence type="ECO:0008006" key="7">
    <source>
        <dbReference type="Google" id="ProtNLM"/>
    </source>
</evidence>
<evidence type="ECO:0000259" key="3">
    <source>
        <dbReference type="Pfam" id="PF04230"/>
    </source>
</evidence>
<dbReference type="SUPFAM" id="SSF53756">
    <property type="entry name" value="UDP-Glycosyltransferase/glycogen phosphorylase"/>
    <property type="match status" value="1"/>
</dbReference>
<accession>A0ABP9HCJ2</accession>
<dbReference type="InterPro" id="IPR007345">
    <property type="entry name" value="Polysacch_pyruvyl_Trfase"/>
</dbReference>